<dbReference type="Proteomes" id="UP001163203">
    <property type="component" value="Chromosome"/>
</dbReference>
<sequence>MSEADRKALLERSEGGVTEFERRQCEHCGGVHSRACYRVKRRVERTTPDGGRTVEVEYWDTWQQPYVIWPESLGVLAEEEVGGE</sequence>
<dbReference type="EMBL" id="CP113836">
    <property type="protein sequence ID" value="WAL67132.1"/>
    <property type="molecule type" value="Genomic_DNA"/>
</dbReference>
<name>A0ABY7B789_9PSEU</name>
<proteinExistence type="predicted"/>
<gene>
    <name evidence="1" type="ORF">ORV05_04910</name>
</gene>
<protein>
    <submittedName>
        <fullName evidence="1">Uncharacterized protein</fullName>
    </submittedName>
</protein>
<organism evidence="1 2">
    <name type="scientific">Amycolatopsis cynarae</name>
    <dbReference type="NCBI Taxonomy" id="2995223"/>
    <lineage>
        <taxon>Bacteria</taxon>
        <taxon>Bacillati</taxon>
        <taxon>Actinomycetota</taxon>
        <taxon>Actinomycetes</taxon>
        <taxon>Pseudonocardiales</taxon>
        <taxon>Pseudonocardiaceae</taxon>
        <taxon>Amycolatopsis</taxon>
    </lineage>
</organism>
<accession>A0ABY7B789</accession>
<evidence type="ECO:0000313" key="1">
    <source>
        <dbReference type="EMBL" id="WAL67132.1"/>
    </source>
</evidence>
<reference evidence="1" key="1">
    <citation type="submission" date="2022-11" db="EMBL/GenBank/DDBJ databases">
        <authorList>
            <person name="Mo P."/>
        </authorList>
    </citation>
    <scope>NUCLEOTIDE SEQUENCE</scope>
    <source>
        <strain evidence="1">HUAS 11-8</strain>
    </source>
</reference>
<keyword evidence="2" id="KW-1185">Reference proteome</keyword>
<evidence type="ECO:0000313" key="2">
    <source>
        <dbReference type="Proteomes" id="UP001163203"/>
    </source>
</evidence>
<dbReference type="RefSeq" id="WP_268757259.1">
    <property type="nucleotide sequence ID" value="NZ_CP113836.1"/>
</dbReference>